<dbReference type="InterPro" id="IPR003313">
    <property type="entry name" value="AraC-bd"/>
</dbReference>
<dbReference type="GO" id="GO:0003700">
    <property type="term" value="F:DNA-binding transcription factor activity"/>
    <property type="evidence" value="ECO:0007669"/>
    <property type="project" value="InterPro"/>
</dbReference>
<dbReference type="SUPFAM" id="SSF51182">
    <property type="entry name" value="RmlC-like cupins"/>
    <property type="match status" value="1"/>
</dbReference>
<dbReference type="PANTHER" id="PTHR43280:SF2">
    <property type="entry name" value="HTH-TYPE TRANSCRIPTIONAL REGULATOR EXSA"/>
    <property type="match status" value="1"/>
</dbReference>
<dbReference type="STRING" id="37658.SAMN05661086_01196"/>
<dbReference type="InterPro" id="IPR009057">
    <property type="entry name" value="Homeodomain-like_sf"/>
</dbReference>
<dbReference type="PROSITE" id="PS01124">
    <property type="entry name" value="HTH_ARAC_FAMILY_2"/>
    <property type="match status" value="1"/>
</dbReference>
<evidence type="ECO:0000256" key="1">
    <source>
        <dbReference type="ARBA" id="ARBA00023015"/>
    </source>
</evidence>
<dbReference type="Pfam" id="PF02311">
    <property type="entry name" value="AraC_binding"/>
    <property type="match status" value="1"/>
</dbReference>
<evidence type="ECO:0000256" key="2">
    <source>
        <dbReference type="ARBA" id="ARBA00023125"/>
    </source>
</evidence>
<evidence type="ECO:0000256" key="3">
    <source>
        <dbReference type="ARBA" id="ARBA00023163"/>
    </source>
</evidence>
<name>A0A1I6IWU0_9FIRM</name>
<evidence type="ECO:0000313" key="6">
    <source>
        <dbReference type="Proteomes" id="UP000199659"/>
    </source>
</evidence>
<dbReference type="InterPro" id="IPR018062">
    <property type="entry name" value="HTH_AraC-typ_CS"/>
</dbReference>
<keyword evidence="3" id="KW-0804">Transcription</keyword>
<dbReference type="EMBL" id="FOYZ01000004">
    <property type="protein sequence ID" value="SFR71163.1"/>
    <property type="molecule type" value="Genomic_DNA"/>
</dbReference>
<evidence type="ECO:0000313" key="5">
    <source>
        <dbReference type="EMBL" id="SFR71163.1"/>
    </source>
</evidence>
<dbReference type="RefSeq" id="WP_092559791.1">
    <property type="nucleotide sequence ID" value="NZ_FOYZ01000004.1"/>
</dbReference>
<dbReference type="PANTHER" id="PTHR43280">
    <property type="entry name" value="ARAC-FAMILY TRANSCRIPTIONAL REGULATOR"/>
    <property type="match status" value="1"/>
</dbReference>
<keyword evidence="6" id="KW-1185">Reference proteome</keyword>
<dbReference type="OrthoDB" id="9791615at2"/>
<dbReference type="AlphaFoldDB" id="A0A1I6IWU0"/>
<dbReference type="InterPro" id="IPR011051">
    <property type="entry name" value="RmlC_Cupin_sf"/>
</dbReference>
<protein>
    <submittedName>
        <fullName evidence="5">AraC-type DNA-binding protein</fullName>
    </submittedName>
</protein>
<dbReference type="InterPro" id="IPR018060">
    <property type="entry name" value="HTH_AraC"/>
</dbReference>
<dbReference type="InterPro" id="IPR014710">
    <property type="entry name" value="RmlC-like_jellyroll"/>
</dbReference>
<organism evidence="5 6">
    <name type="scientific">Anaeromicropila populeti</name>
    <dbReference type="NCBI Taxonomy" id="37658"/>
    <lineage>
        <taxon>Bacteria</taxon>
        <taxon>Bacillati</taxon>
        <taxon>Bacillota</taxon>
        <taxon>Clostridia</taxon>
        <taxon>Lachnospirales</taxon>
        <taxon>Lachnospiraceae</taxon>
        <taxon>Anaeromicropila</taxon>
    </lineage>
</organism>
<dbReference type="SUPFAM" id="SSF46689">
    <property type="entry name" value="Homeodomain-like"/>
    <property type="match status" value="2"/>
</dbReference>
<keyword evidence="1" id="KW-0805">Transcription regulation</keyword>
<gene>
    <name evidence="5" type="ORF">SAMN05661086_01196</name>
</gene>
<dbReference type="Proteomes" id="UP000199659">
    <property type="component" value="Unassembled WGS sequence"/>
</dbReference>
<dbReference type="CDD" id="cd02208">
    <property type="entry name" value="cupin_RmlC-like"/>
    <property type="match status" value="1"/>
</dbReference>
<keyword evidence="2 5" id="KW-0238">DNA-binding</keyword>
<feature type="domain" description="HTH araC/xylS-type" evidence="4">
    <location>
        <begin position="191"/>
        <end position="289"/>
    </location>
</feature>
<reference evidence="5 6" key="1">
    <citation type="submission" date="2016-10" db="EMBL/GenBank/DDBJ databases">
        <authorList>
            <person name="de Groot N.N."/>
        </authorList>
    </citation>
    <scope>NUCLEOTIDE SEQUENCE [LARGE SCALE GENOMIC DNA]</scope>
    <source>
        <strain evidence="5 6">743A</strain>
    </source>
</reference>
<sequence length="292" mass="34102">MKSELMEKRQRGTQLFPFQHYKMNSINENLFVPYHWHSEIEIIYVVSGKVNLLLNGEEFLLKDNHIYFINRELLHQFSSVDSGLVYYAYVFPLEYLDFKLEDYSQTTSMNPLSKNRLFPFCVAPSTPGYKQIRGEMIELLQISENKEEGYQLNVKACLFKIISILQQKNLFIENGTTGKNSSRAVRTAEIKGIVSYIQNEYKNSVSLEEAATLLNYSPSYFCTFFKVTFGITFVEYVNHFRVEKACILLASTTLSVMEVGFEAGFKNFSYFIRVFKRIMNMTPKQYRNQSIK</sequence>
<dbReference type="GO" id="GO:0043565">
    <property type="term" value="F:sequence-specific DNA binding"/>
    <property type="evidence" value="ECO:0007669"/>
    <property type="project" value="InterPro"/>
</dbReference>
<dbReference type="SMART" id="SM00342">
    <property type="entry name" value="HTH_ARAC"/>
    <property type="match status" value="1"/>
</dbReference>
<accession>A0A1I6IWU0</accession>
<evidence type="ECO:0000259" key="4">
    <source>
        <dbReference type="PROSITE" id="PS01124"/>
    </source>
</evidence>
<proteinExistence type="predicted"/>
<dbReference type="PRINTS" id="PR00032">
    <property type="entry name" value="HTHARAC"/>
</dbReference>
<dbReference type="Gene3D" id="1.10.10.60">
    <property type="entry name" value="Homeodomain-like"/>
    <property type="match status" value="2"/>
</dbReference>
<dbReference type="InterPro" id="IPR020449">
    <property type="entry name" value="Tscrpt_reg_AraC-type_HTH"/>
</dbReference>
<dbReference type="Pfam" id="PF12833">
    <property type="entry name" value="HTH_18"/>
    <property type="match status" value="1"/>
</dbReference>
<dbReference type="Gene3D" id="2.60.120.10">
    <property type="entry name" value="Jelly Rolls"/>
    <property type="match status" value="1"/>
</dbReference>
<dbReference type="PROSITE" id="PS00041">
    <property type="entry name" value="HTH_ARAC_FAMILY_1"/>
    <property type="match status" value="1"/>
</dbReference>